<sequence>MALLFGFFFGPLFLFFKAKKAFYPFFKPKPLVFVIILTKNWKSIYFLRIK</sequence>
<dbReference type="STRING" id="984262.SGRA_2752"/>
<dbReference type="KEGG" id="sgn:SGRA_2752"/>
<evidence type="ECO:0000313" key="2">
    <source>
        <dbReference type="Proteomes" id="UP000007519"/>
    </source>
</evidence>
<keyword evidence="2" id="KW-1185">Reference proteome</keyword>
<dbReference type="AlphaFoldDB" id="H6L9K4"/>
<evidence type="ECO:0000313" key="1">
    <source>
        <dbReference type="EMBL" id="AFC25480.1"/>
    </source>
</evidence>
<organism evidence="1 2">
    <name type="scientific">Saprospira grandis (strain Lewin)</name>
    <dbReference type="NCBI Taxonomy" id="984262"/>
    <lineage>
        <taxon>Bacteria</taxon>
        <taxon>Pseudomonadati</taxon>
        <taxon>Bacteroidota</taxon>
        <taxon>Saprospiria</taxon>
        <taxon>Saprospirales</taxon>
        <taxon>Saprospiraceae</taxon>
        <taxon>Saprospira</taxon>
    </lineage>
</organism>
<gene>
    <name evidence="1" type="ordered locus">SGRA_2752</name>
</gene>
<dbReference type="HOGENOM" id="CLU_3122508_0_0_10"/>
<reference evidence="1 2" key="1">
    <citation type="journal article" date="2012" name="Stand. Genomic Sci.">
        <title>Complete genome sequencing and analysis of Saprospira grandis str. Lewin, a predatory marine bacterium.</title>
        <authorList>
            <person name="Saw J.H."/>
            <person name="Yuryev A."/>
            <person name="Kanbe M."/>
            <person name="Hou S."/>
            <person name="Young A.G."/>
            <person name="Aizawa S."/>
            <person name="Alam M."/>
        </authorList>
    </citation>
    <scope>NUCLEOTIDE SEQUENCE [LARGE SCALE GENOMIC DNA]</scope>
    <source>
        <strain evidence="1 2">Lewin</strain>
    </source>
</reference>
<name>H6L9K4_SAPGL</name>
<dbReference type="EMBL" id="CP002831">
    <property type="protein sequence ID" value="AFC25480.1"/>
    <property type="molecule type" value="Genomic_DNA"/>
</dbReference>
<protein>
    <submittedName>
        <fullName evidence="1">Uncharacterized protein</fullName>
    </submittedName>
</protein>
<proteinExistence type="predicted"/>
<dbReference type="Proteomes" id="UP000007519">
    <property type="component" value="Chromosome"/>
</dbReference>
<accession>H6L9K4</accession>